<comment type="caution">
    <text evidence="2">The sequence shown here is derived from an EMBL/GenBank/DDBJ whole genome shotgun (WGS) entry which is preliminary data.</text>
</comment>
<dbReference type="GO" id="GO:0003824">
    <property type="term" value="F:catalytic activity"/>
    <property type="evidence" value="ECO:0007669"/>
    <property type="project" value="InterPro"/>
</dbReference>
<feature type="domain" description="Amidase" evidence="1">
    <location>
        <begin position="1"/>
        <end position="286"/>
    </location>
</feature>
<dbReference type="Pfam" id="PF01425">
    <property type="entry name" value="Amidase"/>
    <property type="match status" value="1"/>
</dbReference>
<dbReference type="PANTHER" id="PTHR11895:SF151">
    <property type="entry name" value="GLUTAMYL-TRNA(GLN) AMIDOTRANSFERASE SUBUNIT A"/>
    <property type="match status" value="1"/>
</dbReference>
<evidence type="ECO:0000259" key="1">
    <source>
        <dbReference type="Pfam" id="PF01425"/>
    </source>
</evidence>
<dbReference type="PANTHER" id="PTHR11895">
    <property type="entry name" value="TRANSAMIDASE"/>
    <property type="match status" value="1"/>
</dbReference>
<dbReference type="Proteomes" id="UP000823964">
    <property type="component" value="Unassembled WGS sequence"/>
</dbReference>
<proteinExistence type="predicted"/>
<organism evidence="2 3">
    <name type="scientific">Candidatus Akkermansia intestinigallinarum</name>
    <dbReference type="NCBI Taxonomy" id="2838431"/>
    <lineage>
        <taxon>Bacteria</taxon>
        <taxon>Pseudomonadati</taxon>
        <taxon>Verrucomicrobiota</taxon>
        <taxon>Verrucomicrobiia</taxon>
        <taxon>Verrucomicrobiales</taxon>
        <taxon>Akkermansiaceae</taxon>
        <taxon>Akkermansia</taxon>
    </lineage>
</organism>
<reference evidence="2" key="2">
    <citation type="submission" date="2021-04" db="EMBL/GenBank/DDBJ databases">
        <authorList>
            <person name="Gilroy R."/>
        </authorList>
    </citation>
    <scope>NUCLEOTIDE SEQUENCE</scope>
    <source>
        <strain evidence="2">14975</strain>
    </source>
</reference>
<reference evidence="2" key="1">
    <citation type="journal article" date="2021" name="PeerJ">
        <title>Extensive microbial diversity within the chicken gut microbiome revealed by metagenomics and culture.</title>
        <authorList>
            <person name="Gilroy R."/>
            <person name="Ravi A."/>
            <person name="Getino M."/>
            <person name="Pursley I."/>
            <person name="Horton D.L."/>
            <person name="Alikhan N.F."/>
            <person name="Baker D."/>
            <person name="Gharbi K."/>
            <person name="Hall N."/>
            <person name="Watson M."/>
            <person name="Adriaenssens E.M."/>
            <person name="Foster-Nyarko E."/>
            <person name="Jarju S."/>
            <person name="Secka A."/>
            <person name="Antonio M."/>
            <person name="Oren A."/>
            <person name="Chaudhuri R.R."/>
            <person name="La Ragione R."/>
            <person name="Hildebrand F."/>
            <person name="Pallen M.J."/>
        </authorList>
    </citation>
    <scope>NUCLEOTIDE SEQUENCE</scope>
    <source>
        <strain evidence="2">14975</strain>
    </source>
</reference>
<protein>
    <submittedName>
        <fullName evidence="2">Aspartyl/glutamyl-tRNA amidotransferase subunit A</fullName>
    </submittedName>
</protein>
<evidence type="ECO:0000313" key="2">
    <source>
        <dbReference type="EMBL" id="HIX20474.1"/>
    </source>
</evidence>
<sequence>RQPASHCGVVGLKPTYGRISRYGLVAFASSLDQIGPLTQDVQDAALILNALCGHDPKDSTSNPGACPDFCAELGRDIAGLRIGIPREYLNEGNDPTVKGALERSISELTRLGAELVDISLPHTEAVIATYYIIACAEASSNLSRFDGIRYGYRAAETNGLDDLYSKTRATGFGPEVKRRIILGTYVLSSGFYDAYYTRAQKVRSLVARDFSNAFGRVDLILGPTAPTPAPLIDSEHQSPLQTYLSDVYTVPANLAGLPGISLPCPQEGCLPAGIQLLAPVNGEPLMLRAAYALEAAFADRA</sequence>
<name>A0A9D1VCX8_9BACT</name>
<feature type="non-terminal residue" evidence="2">
    <location>
        <position position="1"/>
    </location>
</feature>
<dbReference type="Gene3D" id="3.90.1300.10">
    <property type="entry name" value="Amidase signature (AS) domain"/>
    <property type="match status" value="1"/>
</dbReference>
<dbReference type="SUPFAM" id="SSF75304">
    <property type="entry name" value="Amidase signature (AS) enzymes"/>
    <property type="match status" value="1"/>
</dbReference>
<evidence type="ECO:0000313" key="3">
    <source>
        <dbReference type="Proteomes" id="UP000823964"/>
    </source>
</evidence>
<dbReference type="AlphaFoldDB" id="A0A9D1VCX8"/>
<accession>A0A9D1VCX8</accession>
<dbReference type="InterPro" id="IPR000120">
    <property type="entry name" value="Amidase"/>
</dbReference>
<gene>
    <name evidence="2" type="ORF">H9862_07745</name>
</gene>
<dbReference type="EMBL" id="DXFQ01000143">
    <property type="protein sequence ID" value="HIX20474.1"/>
    <property type="molecule type" value="Genomic_DNA"/>
</dbReference>
<dbReference type="InterPro" id="IPR036928">
    <property type="entry name" value="AS_sf"/>
</dbReference>
<dbReference type="InterPro" id="IPR023631">
    <property type="entry name" value="Amidase_dom"/>
</dbReference>